<dbReference type="Pfam" id="PF00226">
    <property type="entry name" value="DnaJ"/>
    <property type="match status" value="1"/>
</dbReference>
<feature type="region of interest" description="Disordered" evidence="2">
    <location>
        <begin position="153"/>
        <end position="224"/>
    </location>
</feature>
<feature type="region of interest" description="Disordered" evidence="2">
    <location>
        <begin position="326"/>
        <end position="346"/>
    </location>
</feature>
<evidence type="ECO:0000313" key="5">
    <source>
        <dbReference type="Proteomes" id="UP000236333"/>
    </source>
</evidence>
<dbReference type="AlphaFoldDB" id="A0A2J8AD56"/>
<dbReference type="SMART" id="SM00271">
    <property type="entry name" value="DnaJ"/>
    <property type="match status" value="1"/>
</dbReference>
<dbReference type="GO" id="GO:0005739">
    <property type="term" value="C:mitochondrion"/>
    <property type="evidence" value="ECO:0007669"/>
    <property type="project" value="GOC"/>
</dbReference>
<proteinExistence type="predicted"/>
<dbReference type="InterPro" id="IPR052243">
    <property type="entry name" value="Mito_inner_membrane_organizer"/>
</dbReference>
<keyword evidence="5" id="KW-1185">Reference proteome</keyword>
<accession>A0A2J8AD56</accession>
<dbReference type="InterPro" id="IPR001623">
    <property type="entry name" value="DnaJ_domain"/>
</dbReference>
<dbReference type="GO" id="GO:0042407">
    <property type="term" value="P:cristae formation"/>
    <property type="evidence" value="ECO:0007669"/>
    <property type="project" value="TreeGrafter"/>
</dbReference>
<dbReference type="EMBL" id="PGGS01000056">
    <property type="protein sequence ID" value="PNH10448.1"/>
    <property type="molecule type" value="Genomic_DNA"/>
</dbReference>
<protein>
    <submittedName>
        <fullName evidence="4">DnaJ subfamily C member 11</fullName>
    </submittedName>
</protein>
<evidence type="ECO:0000256" key="1">
    <source>
        <dbReference type="ARBA" id="ARBA00023186"/>
    </source>
</evidence>
<dbReference type="PROSITE" id="PS50076">
    <property type="entry name" value="DNAJ_2"/>
    <property type="match status" value="1"/>
</dbReference>
<sequence>MAGQDFWGKPVEDYEYYAVLNVPRDATDEDIRRAYRNLAQSYHPDKHTDPELKEKAQEAFGKLQEAYEVLSDPVRRQIYDVYGKAGLEAGAAAECSLIGPVARRKARSEAAKRPAGGLVVLDAVYGSVEPYIAEGGPQQQAVAAAAANGTTEGAAEPAAGSSAAAATPTPGGGTAVADASGGGRGGAAADGGLEAEASSSISGQQEPGGAEQADVEQQQPPPPPWLTVTTALQYLVTDSRLVLHPGVPKKNQMGFADPTPGASTVRQLYVAYLYGGQVYEVTVDDTQGLQLPGAGEAVADAARAQGLLRLGAAALRVPELLLPPGSGGGAAGTASASGTPAPSPRA</sequence>
<comment type="caution">
    <text evidence="4">The sequence shown here is derived from an EMBL/GenBank/DDBJ whole genome shotgun (WGS) entry which is preliminary data.</text>
</comment>
<dbReference type="OrthoDB" id="10250354at2759"/>
<dbReference type="CDD" id="cd06257">
    <property type="entry name" value="DnaJ"/>
    <property type="match status" value="1"/>
</dbReference>
<dbReference type="PANTHER" id="PTHR44157:SF1">
    <property type="entry name" value="DNAJ HOMOLOG SUBFAMILY C MEMBER 11"/>
    <property type="match status" value="1"/>
</dbReference>
<dbReference type="InterPro" id="IPR024586">
    <property type="entry name" value="DnaJ-like_C11_C"/>
</dbReference>
<dbReference type="Gene3D" id="1.10.287.110">
    <property type="entry name" value="DnaJ domain"/>
    <property type="match status" value="1"/>
</dbReference>
<feature type="domain" description="J" evidence="3">
    <location>
        <begin position="15"/>
        <end position="83"/>
    </location>
</feature>
<feature type="compositionally biased region" description="Low complexity" evidence="2">
    <location>
        <begin position="153"/>
        <end position="169"/>
    </location>
</feature>
<dbReference type="Pfam" id="PF11875">
    <property type="entry name" value="DnaJ-like_C11_C"/>
    <property type="match status" value="1"/>
</dbReference>
<dbReference type="PRINTS" id="PR00625">
    <property type="entry name" value="JDOMAIN"/>
</dbReference>
<dbReference type="Proteomes" id="UP000236333">
    <property type="component" value="Unassembled WGS sequence"/>
</dbReference>
<feature type="compositionally biased region" description="Low complexity" evidence="2">
    <location>
        <begin position="190"/>
        <end position="200"/>
    </location>
</feature>
<reference evidence="4 5" key="1">
    <citation type="journal article" date="2017" name="Mol. Biol. Evol.">
        <title>The 4-celled Tetrabaena socialis nuclear genome reveals the essential components for genetic control of cell number at the origin of multicellularity in the volvocine lineage.</title>
        <authorList>
            <person name="Featherston J."/>
            <person name="Arakaki Y."/>
            <person name="Hanschen E.R."/>
            <person name="Ferris P.J."/>
            <person name="Michod R.E."/>
            <person name="Olson B.J.S.C."/>
            <person name="Nozaki H."/>
            <person name="Durand P.M."/>
        </authorList>
    </citation>
    <scope>NUCLEOTIDE SEQUENCE [LARGE SCALE GENOMIC DNA]</scope>
    <source>
        <strain evidence="4 5">NIES-571</strain>
    </source>
</reference>
<dbReference type="InterPro" id="IPR036869">
    <property type="entry name" value="J_dom_sf"/>
</dbReference>
<dbReference type="SUPFAM" id="SSF46565">
    <property type="entry name" value="Chaperone J-domain"/>
    <property type="match status" value="1"/>
</dbReference>
<feature type="compositionally biased region" description="Gly residues" evidence="2">
    <location>
        <begin position="170"/>
        <end position="189"/>
    </location>
</feature>
<evidence type="ECO:0000313" key="4">
    <source>
        <dbReference type="EMBL" id="PNH10448.1"/>
    </source>
</evidence>
<evidence type="ECO:0000256" key="2">
    <source>
        <dbReference type="SAM" id="MobiDB-lite"/>
    </source>
</evidence>
<evidence type="ECO:0000259" key="3">
    <source>
        <dbReference type="PROSITE" id="PS50076"/>
    </source>
</evidence>
<dbReference type="PANTHER" id="PTHR44157">
    <property type="entry name" value="DNAJ HOMOLOG SUBFAMILY C MEMBER 11"/>
    <property type="match status" value="1"/>
</dbReference>
<name>A0A2J8AD56_9CHLO</name>
<organism evidence="4 5">
    <name type="scientific">Tetrabaena socialis</name>
    <dbReference type="NCBI Taxonomy" id="47790"/>
    <lineage>
        <taxon>Eukaryota</taxon>
        <taxon>Viridiplantae</taxon>
        <taxon>Chlorophyta</taxon>
        <taxon>core chlorophytes</taxon>
        <taxon>Chlorophyceae</taxon>
        <taxon>CS clade</taxon>
        <taxon>Chlamydomonadales</taxon>
        <taxon>Tetrabaenaceae</taxon>
        <taxon>Tetrabaena</taxon>
    </lineage>
</organism>
<gene>
    <name evidence="4" type="ORF">TSOC_002819</name>
</gene>
<keyword evidence="1" id="KW-0143">Chaperone</keyword>